<dbReference type="Gene3D" id="2.40.10.120">
    <property type="match status" value="1"/>
</dbReference>
<dbReference type="GeneID" id="24819465"/>
<dbReference type="OrthoDB" id="350578at2157"/>
<proteinExistence type="predicted"/>
<reference evidence="5" key="1">
    <citation type="submission" date="2015-03" db="EMBL/GenBank/DDBJ databases">
        <title>Characterization of two novel Thaumarchaeota isolated from the Northern Adriatic Sea.</title>
        <authorList>
            <person name="Bayer B."/>
            <person name="Vojvoda J."/>
            <person name="Offre P."/>
            <person name="Srivastava A."/>
            <person name="Elisabeth N."/>
            <person name="Garcia J.A.L."/>
            <person name="Schleper C."/>
            <person name="Herndl G.J."/>
        </authorList>
    </citation>
    <scope>NUCLEOTIDE SEQUENCE [LARGE SCALE GENOMIC DNA]</scope>
    <source>
        <strain evidence="5">NF5</strain>
    </source>
</reference>
<dbReference type="GO" id="GO:0006508">
    <property type="term" value="P:proteolysis"/>
    <property type="evidence" value="ECO:0007669"/>
    <property type="project" value="UniProtKB-KW"/>
</dbReference>
<dbReference type="EMBL" id="CP011070">
    <property type="protein sequence ID" value="AJW69912.1"/>
    <property type="molecule type" value="Genomic_DNA"/>
</dbReference>
<dbReference type="InterPro" id="IPR001478">
    <property type="entry name" value="PDZ"/>
</dbReference>
<dbReference type="InterPro" id="IPR036034">
    <property type="entry name" value="PDZ_sf"/>
</dbReference>
<dbReference type="AlphaFoldDB" id="A0A0D5C0I3"/>
<dbReference type="GO" id="GO:0004252">
    <property type="term" value="F:serine-type endopeptidase activity"/>
    <property type="evidence" value="ECO:0007669"/>
    <property type="project" value="InterPro"/>
</dbReference>
<protein>
    <submittedName>
        <fullName evidence="4">2-alkenal reductase</fullName>
        <ecNumber evidence="4">1.3.1.74</ecNumber>
    </submittedName>
</protein>
<gene>
    <name evidence="4" type="ORF">NADRNF5_0213</name>
</gene>
<dbReference type="RefSeq" id="WP_048114810.1">
    <property type="nucleotide sequence ID" value="NZ_CP011070.1"/>
</dbReference>
<name>A0A0D5C0I3_9ARCH</name>
<dbReference type="SMART" id="SM00228">
    <property type="entry name" value="PDZ"/>
    <property type="match status" value="1"/>
</dbReference>
<dbReference type="Pfam" id="PF13365">
    <property type="entry name" value="Trypsin_2"/>
    <property type="match status" value="1"/>
</dbReference>
<dbReference type="PRINTS" id="PR00834">
    <property type="entry name" value="PROTEASES2C"/>
</dbReference>
<evidence type="ECO:0000313" key="5">
    <source>
        <dbReference type="Proteomes" id="UP000032408"/>
    </source>
</evidence>
<keyword evidence="4" id="KW-0560">Oxidoreductase</keyword>
<reference evidence="4 5" key="2">
    <citation type="journal article" date="2016" name="ISME J.">
        <title>Physiological and genomic characterization of two novel marine thaumarchaeal strains indicates niche differentiation.</title>
        <authorList>
            <person name="Bayer B."/>
            <person name="Vojvoda J."/>
            <person name="Offre P."/>
            <person name="Alves R.J."/>
            <person name="Elisabeth N.H."/>
            <person name="Garcia J.A."/>
            <person name="Volland J.M."/>
            <person name="Srivastava A."/>
            <person name="Schleper C."/>
            <person name="Herndl G.J."/>
        </authorList>
    </citation>
    <scope>NUCLEOTIDE SEQUENCE [LARGE SCALE GENOMIC DNA]</scope>
    <source>
        <strain evidence="4 5">NF5</strain>
    </source>
</reference>
<feature type="domain" description="PDZ" evidence="3">
    <location>
        <begin position="269"/>
        <end position="367"/>
    </location>
</feature>
<keyword evidence="1" id="KW-0645">Protease</keyword>
<dbReference type="HOGENOM" id="CLU_020120_2_0_2"/>
<dbReference type="GO" id="GO:0032440">
    <property type="term" value="F:2-alkenal reductase [NAD(P)H] activity"/>
    <property type="evidence" value="ECO:0007669"/>
    <property type="project" value="UniProtKB-EC"/>
</dbReference>
<dbReference type="InterPro" id="IPR051201">
    <property type="entry name" value="Chloro_Bact_Ser_Proteases"/>
</dbReference>
<dbReference type="Gene3D" id="2.30.42.10">
    <property type="match status" value="1"/>
</dbReference>
<evidence type="ECO:0000256" key="1">
    <source>
        <dbReference type="ARBA" id="ARBA00022670"/>
    </source>
</evidence>
<dbReference type="SUPFAM" id="SSF50494">
    <property type="entry name" value="Trypsin-like serine proteases"/>
    <property type="match status" value="1"/>
</dbReference>
<evidence type="ECO:0000256" key="2">
    <source>
        <dbReference type="ARBA" id="ARBA00022801"/>
    </source>
</evidence>
<dbReference type="SUPFAM" id="SSF50156">
    <property type="entry name" value="PDZ domain-like"/>
    <property type="match status" value="1"/>
</dbReference>
<keyword evidence="5" id="KW-1185">Reference proteome</keyword>
<dbReference type="Pfam" id="PF13180">
    <property type="entry name" value="PDZ_2"/>
    <property type="match status" value="1"/>
</dbReference>
<dbReference type="Proteomes" id="UP000032408">
    <property type="component" value="Chromosome"/>
</dbReference>
<dbReference type="STRING" id="1580092.NADRNF5_0213"/>
<evidence type="ECO:0000313" key="4">
    <source>
        <dbReference type="EMBL" id="AJW69912.1"/>
    </source>
</evidence>
<organism evidence="4 5">
    <name type="scientific">Nitrosopumilus adriaticus</name>
    <dbReference type="NCBI Taxonomy" id="1580092"/>
    <lineage>
        <taxon>Archaea</taxon>
        <taxon>Nitrososphaerota</taxon>
        <taxon>Nitrososphaeria</taxon>
        <taxon>Nitrosopumilales</taxon>
        <taxon>Nitrosopumilaceae</taxon>
        <taxon>Nitrosopumilus</taxon>
    </lineage>
</organism>
<dbReference type="KEGG" id="nin:NADRNF5_0213"/>
<dbReference type="CDD" id="cd06779">
    <property type="entry name" value="cpPDZ_Deg_HtrA-like"/>
    <property type="match status" value="1"/>
</dbReference>
<dbReference type="InterPro" id="IPR009003">
    <property type="entry name" value="Peptidase_S1_PA"/>
</dbReference>
<dbReference type="PANTHER" id="PTHR43343:SF3">
    <property type="entry name" value="PROTEASE DO-LIKE 8, CHLOROPLASTIC"/>
    <property type="match status" value="1"/>
</dbReference>
<accession>A0A0D5C0I3</accession>
<sequence length="382" mass="40371">MCIRLSYSINNSSKILLGGVVFSIVLLSGISVVFLSPVLAQDNSYSSENLQTTIDSSKNLSLIEIFESSEFGVVSITVTKTSTSGGNTNSVGSGFIFDKEGHIITNNHVVKDTKKIDVTFIDGTSYRAEIIGTDPYADIAVIKIDVNSKKLYPIPIGDSSKLKVGEQIAAIGNPFGLSGSMTSGIVSQLGRLLPSGAGFSIPDVIQTDTAINPGNSGGPLLNMKGEIVGVNTAIYSNDGSFSGVGFSIPSNVILKIVPVLIKEGEFQHPWVGISSANITPDLAELLNLQDAKGVLIMTVVKDSPADKANLRGSSQTATADGMEYIIGGDIVLSIDGKEVRKIDDILTHLQREKNVGDALNLGILRDGKSINITLTLEERPES</sequence>
<dbReference type="EC" id="1.3.1.74" evidence="4"/>
<dbReference type="PANTHER" id="PTHR43343">
    <property type="entry name" value="PEPTIDASE S12"/>
    <property type="match status" value="1"/>
</dbReference>
<evidence type="ECO:0000259" key="3">
    <source>
        <dbReference type="SMART" id="SM00228"/>
    </source>
</evidence>
<dbReference type="InterPro" id="IPR001940">
    <property type="entry name" value="Peptidase_S1C"/>
</dbReference>
<keyword evidence="2" id="KW-0378">Hydrolase</keyword>